<name>A0A9P7XRJ8_9FUNG</name>
<keyword evidence="2" id="KW-0812">Transmembrane</keyword>
<feature type="region of interest" description="Disordered" evidence="1">
    <location>
        <begin position="213"/>
        <end position="233"/>
    </location>
</feature>
<comment type="caution">
    <text evidence="3">The sequence shown here is derived from an EMBL/GenBank/DDBJ whole genome shotgun (WGS) entry which is preliminary data.</text>
</comment>
<proteinExistence type="predicted"/>
<reference evidence="3" key="1">
    <citation type="submission" date="2021-06" db="EMBL/GenBank/DDBJ databases">
        <title>Genome Sequence of Mortierella hyaline Strain SCG-10, a Cold-Adapted, Nitrate-Reducing Fungus Isolated from Soil in Minnesota, USA.</title>
        <authorList>
            <person name="Aldossari N."/>
        </authorList>
    </citation>
    <scope>NUCLEOTIDE SEQUENCE</scope>
    <source>
        <strain evidence="3">SCG-10</strain>
    </source>
</reference>
<dbReference type="Proteomes" id="UP000707451">
    <property type="component" value="Unassembled WGS sequence"/>
</dbReference>
<accession>A0A9P7XRJ8</accession>
<keyword evidence="2" id="KW-1133">Transmembrane helix</keyword>
<evidence type="ECO:0000313" key="3">
    <source>
        <dbReference type="EMBL" id="KAG9065792.1"/>
    </source>
</evidence>
<feature type="region of interest" description="Disordered" evidence="1">
    <location>
        <begin position="364"/>
        <end position="396"/>
    </location>
</feature>
<keyword evidence="4" id="KW-1185">Reference proteome</keyword>
<evidence type="ECO:0000313" key="4">
    <source>
        <dbReference type="Proteomes" id="UP000707451"/>
    </source>
</evidence>
<feature type="region of interest" description="Disordered" evidence="1">
    <location>
        <begin position="103"/>
        <end position="141"/>
    </location>
</feature>
<evidence type="ECO:0000256" key="1">
    <source>
        <dbReference type="SAM" id="MobiDB-lite"/>
    </source>
</evidence>
<feature type="compositionally biased region" description="Low complexity" evidence="1">
    <location>
        <begin position="372"/>
        <end position="385"/>
    </location>
</feature>
<protein>
    <submittedName>
        <fullName evidence="3">Uncharacterized protein</fullName>
    </submittedName>
</protein>
<feature type="compositionally biased region" description="Polar residues" evidence="1">
    <location>
        <begin position="279"/>
        <end position="306"/>
    </location>
</feature>
<dbReference type="EMBL" id="JAHRHY010000011">
    <property type="protein sequence ID" value="KAG9065792.1"/>
    <property type="molecule type" value="Genomic_DNA"/>
</dbReference>
<dbReference type="OrthoDB" id="2420332at2759"/>
<gene>
    <name evidence="3" type="ORF">KI688_002089</name>
</gene>
<evidence type="ECO:0000256" key="2">
    <source>
        <dbReference type="SAM" id="Phobius"/>
    </source>
</evidence>
<keyword evidence="2" id="KW-0472">Membrane</keyword>
<organism evidence="3 4">
    <name type="scientific">Linnemannia hyalina</name>
    <dbReference type="NCBI Taxonomy" id="64524"/>
    <lineage>
        <taxon>Eukaryota</taxon>
        <taxon>Fungi</taxon>
        <taxon>Fungi incertae sedis</taxon>
        <taxon>Mucoromycota</taxon>
        <taxon>Mortierellomycotina</taxon>
        <taxon>Mortierellomycetes</taxon>
        <taxon>Mortierellales</taxon>
        <taxon>Mortierellaceae</taxon>
        <taxon>Linnemannia</taxon>
    </lineage>
</organism>
<dbReference type="AlphaFoldDB" id="A0A9P7XRJ8"/>
<sequence length="396" mass="42616">MSAQAVIYVSAFLGMTVLMGLFAGLIYRRHRMMVDQHRAYERMAQERIRQAQDENLPPFYIDHVRDRACVFEGEPPPDNTFLRMLEVVVVRPRRQESMQDLVDAGIVPPGTGNTEAGSGIETEGLSEATSNSPHSHHRRNLSSTLGLPDLIVSEMPHLGLGITVVESGVIRPTPATLRRPTRAMTPNNTPTALAAAVLVPPVPTSAVAIHGDSNRNDMGDGQESIHTLPPPPSYDITRTHATTGIAEPNSIAHLVSAPSATGDFFTHHLHHHHSHTHTQQDNNQQQASTPSSSAVEQQLSSPSSTPIDAPRYSDEFPSHITHEQHLEGYRSARAISNVSLRQQDGSPSLSAAAATFVDQTTNAAAAVAPTESSPLSSSPSSLSSSAQSPFPAETLH</sequence>
<feature type="region of interest" description="Disordered" evidence="1">
    <location>
        <begin position="270"/>
        <end position="315"/>
    </location>
</feature>
<feature type="transmembrane region" description="Helical" evidence="2">
    <location>
        <begin position="6"/>
        <end position="27"/>
    </location>
</feature>